<protein>
    <submittedName>
        <fullName evidence="2">Uncharacterized protein</fullName>
    </submittedName>
</protein>
<keyword evidence="1" id="KW-0812">Transmembrane</keyword>
<feature type="transmembrane region" description="Helical" evidence="1">
    <location>
        <begin position="6"/>
        <end position="24"/>
    </location>
</feature>
<dbReference type="EMBL" id="BIFS01000001">
    <property type="protein sequence ID" value="GCE16260.1"/>
    <property type="molecule type" value="Genomic_DNA"/>
</dbReference>
<evidence type="ECO:0000313" key="3">
    <source>
        <dbReference type="Proteomes" id="UP000287188"/>
    </source>
</evidence>
<keyword evidence="1" id="KW-0472">Membrane</keyword>
<dbReference type="OrthoDB" id="9916710at2"/>
<proteinExistence type="predicted"/>
<dbReference type="AlphaFoldDB" id="A0A402AAW3"/>
<sequence length="94" mass="10343">MFSATALWFSIGIVVGMLASAARLQPEEWSKWSWPGMLIIGGIMGWLGGWLGVWLFGSLFAPLTALWVAIVSSLLIPRCIVALWRDRPTKVRGA</sequence>
<name>A0A402AAW3_9CHLR</name>
<evidence type="ECO:0000256" key="1">
    <source>
        <dbReference type="SAM" id="Phobius"/>
    </source>
</evidence>
<dbReference type="Proteomes" id="UP000287188">
    <property type="component" value="Unassembled WGS sequence"/>
</dbReference>
<keyword evidence="3" id="KW-1185">Reference proteome</keyword>
<dbReference type="RefSeq" id="WP_126548193.1">
    <property type="nucleotide sequence ID" value="NZ_BIFS01000001.1"/>
</dbReference>
<keyword evidence="1" id="KW-1133">Transmembrane helix</keyword>
<evidence type="ECO:0000313" key="2">
    <source>
        <dbReference type="EMBL" id="GCE16260.1"/>
    </source>
</evidence>
<feature type="transmembrane region" description="Helical" evidence="1">
    <location>
        <begin position="63"/>
        <end position="84"/>
    </location>
</feature>
<organism evidence="2 3">
    <name type="scientific">Dictyobacter kobayashii</name>
    <dbReference type="NCBI Taxonomy" id="2014872"/>
    <lineage>
        <taxon>Bacteria</taxon>
        <taxon>Bacillati</taxon>
        <taxon>Chloroflexota</taxon>
        <taxon>Ktedonobacteria</taxon>
        <taxon>Ktedonobacterales</taxon>
        <taxon>Dictyobacteraceae</taxon>
        <taxon>Dictyobacter</taxon>
    </lineage>
</organism>
<feature type="transmembrane region" description="Helical" evidence="1">
    <location>
        <begin position="36"/>
        <end position="57"/>
    </location>
</feature>
<comment type="caution">
    <text evidence="2">The sequence shown here is derived from an EMBL/GenBank/DDBJ whole genome shotgun (WGS) entry which is preliminary data.</text>
</comment>
<accession>A0A402AAW3</accession>
<reference evidence="3" key="1">
    <citation type="submission" date="2018-12" db="EMBL/GenBank/DDBJ databases">
        <title>Tengunoibacter tsumagoiensis gen. nov., sp. nov., Dictyobacter kobayashii sp. nov., D. alpinus sp. nov., and D. joshuensis sp. nov. and description of Dictyobacteraceae fam. nov. within the order Ktedonobacterales isolated from Tengu-no-mugimeshi.</title>
        <authorList>
            <person name="Wang C.M."/>
            <person name="Zheng Y."/>
            <person name="Sakai Y."/>
            <person name="Toyoda A."/>
            <person name="Minakuchi Y."/>
            <person name="Abe K."/>
            <person name="Yokota A."/>
            <person name="Yabe S."/>
        </authorList>
    </citation>
    <scope>NUCLEOTIDE SEQUENCE [LARGE SCALE GENOMIC DNA]</scope>
    <source>
        <strain evidence="3">Uno11</strain>
    </source>
</reference>
<gene>
    <name evidence="2" type="ORF">KDK_00600</name>
</gene>